<dbReference type="STRING" id="1325564.NSJP_4139"/>
<dbReference type="RefSeq" id="WP_080888427.1">
    <property type="nucleotide sequence ID" value="NZ_LT828648.1"/>
</dbReference>
<name>A0A1W1IBC5_9BACT</name>
<dbReference type="Gene3D" id="3.40.50.2000">
    <property type="entry name" value="Glycogen Phosphorylase B"/>
    <property type="match status" value="1"/>
</dbReference>
<dbReference type="EMBL" id="LT828648">
    <property type="protein sequence ID" value="SLM50306.1"/>
    <property type="molecule type" value="Genomic_DNA"/>
</dbReference>
<dbReference type="SUPFAM" id="SSF53756">
    <property type="entry name" value="UDP-Glycosyltransferase/glycogen phosphorylase"/>
    <property type="match status" value="1"/>
</dbReference>
<proteinExistence type="predicted"/>
<dbReference type="OrthoDB" id="9809622at2"/>
<evidence type="ECO:0008006" key="3">
    <source>
        <dbReference type="Google" id="ProtNLM"/>
    </source>
</evidence>
<protein>
    <recommendedName>
        <fullName evidence="3">Glycosyl transferase family 1 domain-containing protein</fullName>
    </recommendedName>
</protein>
<dbReference type="Proteomes" id="UP000192042">
    <property type="component" value="Chromosome I"/>
</dbReference>
<evidence type="ECO:0000313" key="1">
    <source>
        <dbReference type="EMBL" id="SLM50306.1"/>
    </source>
</evidence>
<keyword evidence="2" id="KW-1185">Reference proteome</keyword>
<evidence type="ECO:0000313" key="2">
    <source>
        <dbReference type="Proteomes" id="UP000192042"/>
    </source>
</evidence>
<dbReference type="KEGG" id="nja:NSJP_4139"/>
<dbReference type="AlphaFoldDB" id="A0A1W1IBC5"/>
<reference evidence="1 2" key="1">
    <citation type="submission" date="2017-03" db="EMBL/GenBank/DDBJ databases">
        <authorList>
            <person name="Afonso C.L."/>
            <person name="Miller P.J."/>
            <person name="Scott M.A."/>
            <person name="Spackman E."/>
            <person name="Goraichik I."/>
            <person name="Dimitrov K.M."/>
            <person name="Suarez D.L."/>
            <person name="Swayne D.E."/>
        </authorList>
    </citation>
    <scope>NUCLEOTIDE SEQUENCE [LARGE SCALE GENOMIC DNA]</scope>
    <source>
        <strain evidence="1">Genome sequencing of Nitrospira japonica strain NJ11</strain>
    </source>
</reference>
<organism evidence="1 2">
    <name type="scientific">Nitrospira japonica</name>
    <dbReference type="NCBI Taxonomy" id="1325564"/>
    <lineage>
        <taxon>Bacteria</taxon>
        <taxon>Pseudomonadati</taxon>
        <taxon>Nitrospirota</taxon>
        <taxon>Nitrospiria</taxon>
        <taxon>Nitrospirales</taxon>
        <taxon>Nitrospiraceae</taxon>
        <taxon>Nitrospira</taxon>
    </lineage>
</organism>
<sequence length="442" mass="50223">MTDVSPVLRGLARGVALLFDLACLPWLVLASLTLRGGQRLLIWGPIPIINNKYWSEAMRRAGWDSRTLMSTYYSSINQRSDYDIYYEDLFKIRWLGSLAEALGAYVAHLYIVRHAKVVHIPFSGGPLGRTVFLWKWEARLYRLAGVRTVVLPYGADIYRYSKVIDPMVRHALLLSYPDAARREARVERSVRYWTEHADAIVMGFTMDGVGRWDVPSGNMVCIDTNNWSQTRRTSEATSDRPVRILHAPNHRGVKGTEYILTAVDRLKTEGLPVELVLAERISNDQVRQLMQEVDILADQLILPGYGLNAIEGMASGLPVVANLDDRAATEIFRRYSFLDECPVVSATPATIAEVLRVLVTNRSLRSELGTAGRAYVEKYHSYATAQYLFGAIYKKFAGEAVDLMNLYHPLKSAYCRERAMVKHPLVDNRIPRRYFENAYEPR</sequence>
<gene>
    <name evidence="1" type="ORF">NSJP_4139</name>
</gene>
<accession>A0A1W1IBC5</accession>